<dbReference type="RefSeq" id="WP_056942724.1">
    <property type="nucleotide sequence ID" value="NZ_AZCX01000006.1"/>
</dbReference>
<protein>
    <submittedName>
        <fullName evidence="3">Uncharacterized protein</fullName>
    </submittedName>
</protein>
<organism evidence="3 4">
    <name type="scientific">Secundilactobacillus kimchicus JCM 15530</name>
    <dbReference type="NCBI Taxonomy" id="1302272"/>
    <lineage>
        <taxon>Bacteria</taxon>
        <taxon>Bacillati</taxon>
        <taxon>Bacillota</taxon>
        <taxon>Bacilli</taxon>
        <taxon>Lactobacillales</taxon>
        <taxon>Lactobacillaceae</taxon>
        <taxon>Secundilactobacillus</taxon>
    </lineage>
</organism>
<keyword evidence="4" id="KW-1185">Reference proteome</keyword>
<sequence>MNNQEPKSRMQRYDFNTGDNKGPKRPRKSPRLRQIIIGFIVALILVVGVGVWLANRSTSVENSSPESSETVSDSSNDESDSQDSSDNDDSSDDTDTTETGDVTDNGAAPTQGRASTPTPPQNRGSNRESNATTKNGGQSTSRSGSRNQNAQSGTSNSTNDSSTQPSQDTGSNDSSTSGGIDFSSPHTFSSVEDARSWASATRSDWLKQGYTNYTITQDPQGNYVLAFTK</sequence>
<comment type="caution">
    <text evidence="3">The sequence shown here is derived from an EMBL/GenBank/DDBJ whole genome shotgun (WGS) entry which is preliminary data.</text>
</comment>
<feature type="compositionally biased region" description="Acidic residues" evidence="1">
    <location>
        <begin position="75"/>
        <end position="98"/>
    </location>
</feature>
<dbReference type="Proteomes" id="UP000050911">
    <property type="component" value="Unassembled WGS sequence"/>
</dbReference>
<evidence type="ECO:0000256" key="2">
    <source>
        <dbReference type="SAM" id="Phobius"/>
    </source>
</evidence>
<feature type="compositionally biased region" description="Polar residues" evidence="1">
    <location>
        <begin position="112"/>
        <end position="150"/>
    </location>
</feature>
<dbReference type="EMBL" id="AZCX01000006">
    <property type="protein sequence ID" value="KRK47768.1"/>
    <property type="molecule type" value="Genomic_DNA"/>
</dbReference>
<dbReference type="STRING" id="1302272.FC96_GL002256"/>
<reference evidence="3 4" key="1">
    <citation type="journal article" date="2015" name="Genome Announc.">
        <title>Expanding the biotechnology potential of lactobacilli through comparative genomics of 213 strains and associated genera.</title>
        <authorList>
            <person name="Sun Z."/>
            <person name="Harris H.M."/>
            <person name="McCann A."/>
            <person name="Guo C."/>
            <person name="Argimon S."/>
            <person name="Zhang W."/>
            <person name="Yang X."/>
            <person name="Jeffery I.B."/>
            <person name="Cooney J.C."/>
            <person name="Kagawa T.F."/>
            <person name="Liu W."/>
            <person name="Song Y."/>
            <person name="Salvetti E."/>
            <person name="Wrobel A."/>
            <person name="Rasinkangas P."/>
            <person name="Parkhill J."/>
            <person name="Rea M.C."/>
            <person name="O'Sullivan O."/>
            <person name="Ritari J."/>
            <person name="Douillard F.P."/>
            <person name="Paul Ross R."/>
            <person name="Yang R."/>
            <person name="Briner A.E."/>
            <person name="Felis G.E."/>
            <person name="de Vos W.M."/>
            <person name="Barrangou R."/>
            <person name="Klaenhammer T.R."/>
            <person name="Caufield P.W."/>
            <person name="Cui Y."/>
            <person name="Zhang H."/>
            <person name="O'Toole P.W."/>
        </authorList>
    </citation>
    <scope>NUCLEOTIDE SEQUENCE [LARGE SCALE GENOMIC DNA]</scope>
    <source>
        <strain evidence="3 4">JCM 15530</strain>
    </source>
</reference>
<feature type="compositionally biased region" description="Low complexity" evidence="1">
    <location>
        <begin position="151"/>
        <end position="181"/>
    </location>
</feature>
<feature type="region of interest" description="Disordered" evidence="1">
    <location>
        <begin position="58"/>
        <end position="198"/>
    </location>
</feature>
<accession>A0A0R1HMY1</accession>
<keyword evidence="2" id="KW-0472">Membrane</keyword>
<feature type="transmembrane region" description="Helical" evidence="2">
    <location>
        <begin position="35"/>
        <end position="54"/>
    </location>
</feature>
<dbReference type="PATRIC" id="fig|1302272.5.peg.2303"/>
<keyword evidence="2" id="KW-0812">Transmembrane</keyword>
<evidence type="ECO:0000313" key="4">
    <source>
        <dbReference type="Proteomes" id="UP000050911"/>
    </source>
</evidence>
<feature type="compositionally biased region" description="Basic and acidic residues" evidence="1">
    <location>
        <begin position="1"/>
        <end position="12"/>
    </location>
</feature>
<evidence type="ECO:0000313" key="3">
    <source>
        <dbReference type="EMBL" id="KRK47768.1"/>
    </source>
</evidence>
<gene>
    <name evidence="3" type="ORF">FC96_GL002256</name>
</gene>
<name>A0A0R1HMY1_9LACO</name>
<proteinExistence type="predicted"/>
<keyword evidence="2" id="KW-1133">Transmembrane helix</keyword>
<feature type="compositionally biased region" description="Low complexity" evidence="1">
    <location>
        <begin position="58"/>
        <end position="74"/>
    </location>
</feature>
<feature type="region of interest" description="Disordered" evidence="1">
    <location>
        <begin position="1"/>
        <end position="29"/>
    </location>
</feature>
<evidence type="ECO:0000256" key="1">
    <source>
        <dbReference type="SAM" id="MobiDB-lite"/>
    </source>
</evidence>
<dbReference type="OrthoDB" id="2330114at2"/>
<dbReference type="AlphaFoldDB" id="A0A0R1HMY1"/>